<feature type="transmembrane region" description="Helical" evidence="1">
    <location>
        <begin position="35"/>
        <end position="54"/>
    </location>
</feature>
<dbReference type="EMBL" id="KQ258295">
    <property type="protein sequence ID" value="KOM25959.1"/>
    <property type="molecule type" value="Genomic_DNA"/>
</dbReference>
<evidence type="ECO:0000313" key="2">
    <source>
        <dbReference type="EMBL" id="KOM25959.1"/>
    </source>
</evidence>
<keyword evidence="1" id="KW-1133">Transmembrane helix</keyword>
<dbReference type="Proteomes" id="UP000053144">
    <property type="component" value="Unassembled WGS sequence"/>
</dbReference>
<organism evidence="2 3">
    <name type="scientific">Phaseolus angularis</name>
    <name type="common">Azuki bean</name>
    <name type="synonym">Vigna angularis</name>
    <dbReference type="NCBI Taxonomy" id="3914"/>
    <lineage>
        <taxon>Eukaryota</taxon>
        <taxon>Viridiplantae</taxon>
        <taxon>Streptophyta</taxon>
        <taxon>Embryophyta</taxon>
        <taxon>Tracheophyta</taxon>
        <taxon>Spermatophyta</taxon>
        <taxon>Magnoliopsida</taxon>
        <taxon>eudicotyledons</taxon>
        <taxon>Gunneridae</taxon>
        <taxon>Pentapetalae</taxon>
        <taxon>rosids</taxon>
        <taxon>fabids</taxon>
        <taxon>Fabales</taxon>
        <taxon>Fabaceae</taxon>
        <taxon>Papilionoideae</taxon>
        <taxon>50 kb inversion clade</taxon>
        <taxon>NPAAA clade</taxon>
        <taxon>indigoferoid/millettioid clade</taxon>
        <taxon>Phaseoleae</taxon>
        <taxon>Vigna</taxon>
    </lineage>
</organism>
<keyword evidence="1" id="KW-0812">Transmembrane</keyword>
<gene>
    <name evidence="2" type="ORF">LR48_Vigan208s000200</name>
</gene>
<protein>
    <submittedName>
        <fullName evidence="2">Uncharacterized protein</fullName>
    </submittedName>
</protein>
<proteinExistence type="predicted"/>
<evidence type="ECO:0000256" key="1">
    <source>
        <dbReference type="SAM" id="Phobius"/>
    </source>
</evidence>
<sequence length="90" mass="9424">MDHAVLPLSGKIPLSAILTPHQPVLSSSSSSKAEASAAPALLACVIAPALVLFYRSVSFQGRKAVTAEEQDENNLDCVVAADENVEEEFG</sequence>
<dbReference type="Gramene" id="KOM25959">
    <property type="protein sequence ID" value="KOM25959"/>
    <property type="gene ID" value="LR48_Vigan208s000200"/>
</dbReference>
<accession>A0A0L9T784</accession>
<evidence type="ECO:0000313" key="3">
    <source>
        <dbReference type="Proteomes" id="UP000053144"/>
    </source>
</evidence>
<keyword evidence="1" id="KW-0472">Membrane</keyword>
<reference evidence="3" key="1">
    <citation type="journal article" date="2015" name="Proc. Natl. Acad. Sci. U.S.A.">
        <title>Genome sequencing of adzuki bean (Vigna angularis) provides insight into high starch and low fat accumulation and domestication.</title>
        <authorList>
            <person name="Yang K."/>
            <person name="Tian Z."/>
            <person name="Chen C."/>
            <person name="Luo L."/>
            <person name="Zhao B."/>
            <person name="Wang Z."/>
            <person name="Yu L."/>
            <person name="Li Y."/>
            <person name="Sun Y."/>
            <person name="Li W."/>
            <person name="Chen Y."/>
            <person name="Li Y."/>
            <person name="Zhang Y."/>
            <person name="Ai D."/>
            <person name="Zhao J."/>
            <person name="Shang C."/>
            <person name="Ma Y."/>
            <person name="Wu B."/>
            <person name="Wang M."/>
            <person name="Gao L."/>
            <person name="Sun D."/>
            <person name="Zhang P."/>
            <person name="Guo F."/>
            <person name="Wang W."/>
            <person name="Li Y."/>
            <person name="Wang J."/>
            <person name="Varshney R.K."/>
            <person name="Wang J."/>
            <person name="Ling H.Q."/>
            <person name="Wan P."/>
        </authorList>
    </citation>
    <scope>NUCLEOTIDE SEQUENCE</scope>
    <source>
        <strain evidence="3">cv. Jingnong 6</strain>
    </source>
</reference>
<dbReference type="AlphaFoldDB" id="A0A0L9T784"/>
<name>A0A0L9T784_PHAAN</name>